<gene>
    <name evidence="6" type="ORF">GCM10011366_27990</name>
</gene>
<feature type="domain" description="Bulb-type lectin" evidence="5">
    <location>
        <begin position="353"/>
        <end position="461"/>
    </location>
</feature>
<dbReference type="Pfam" id="PF00264">
    <property type="entry name" value="Tyrosinase"/>
    <property type="match status" value="2"/>
</dbReference>
<evidence type="ECO:0000256" key="2">
    <source>
        <dbReference type="ARBA" id="ARBA00009928"/>
    </source>
</evidence>
<evidence type="ECO:0000313" key="7">
    <source>
        <dbReference type="Proteomes" id="UP000605670"/>
    </source>
</evidence>
<evidence type="ECO:0000313" key="6">
    <source>
        <dbReference type="EMBL" id="GGF58566.1"/>
    </source>
</evidence>
<keyword evidence="4" id="KW-0186">Copper</keyword>
<dbReference type="Proteomes" id="UP000605670">
    <property type="component" value="Unassembled WGS sequence"/>
</dbReference>
<dbReference type="RefSeq" id="WP_188431840.1">
    <property type="nucleotide sequence ID" value="NZ_BAABKH010000006.1"/>
</dbReference>
<dbReference type="InterPro" id="IPR002227">
    <property type="entry name" value="Tyrosinase_Cu-bd"/>
</dbReference>
<evidence type="ECO:0000256" key="4">
    <source>
        <dbReference type="ARBA" id="ARBA00023008"/>
    </source>
</evidence>
<dbReference type="CDD" id="cd00028">
    <property type="entry name" value="B_lectin"/>
    <property type="match status" value="2"/>
</dbReference>
<dbReference type="SUPFAM" id="SSF51110">
    <property type="entry name" value="alpha-D-mannose-specific plant lectins"/>
    <property type="match status" value="3"/>
</dbReference>
<sequence length="581" mass="63207">MVWVRKNFTALSTQERDRLVNALKVLKSRGVVESFAHLHEHHFNMNIHHSSHFLPWHREMLLRFERELRSVDARVSLPYWDSSVEQSTSSSLWSNAFLGQFNSLWNLQRALGSDVLPSPTTVQRNQTRTTYGGFWFELEDLIHNPPHRWVGGQMRTAASPRDPVFYLHHAWIDLLWARWQAANPAAPFVSSMTGAGLNDPLMEWPSRTPAHVLNHHRLGYAYDTEPLVTGAAASSPDLRAGEVLMAGQSISSPNGRYTFVYQGDGNLVLYGPAGAMWASRTDGQAVGSTIMQGDGNLVIYGPGGLVVWASGTDGHLGAHLVVQDDGNVVIYRPDGRPVWSTDTWVVTGPDASSPDMVAGETLAAGRQITSPNGRYRFVYQTDGNLVLYGPAGATWSSRTNGRPVGTTIMQGDGNLVIYAPKDRPVWASGTSGSPGARLVVQDDGNVVIYRANGTAAWSTDTWVITGPDASSPDMLAGETLVPGGSISSPNGRYRFVYQADGNLVLYGPTGARWASNTNGRPVGSTVMQGDGNLVIYAPKDRPVWATATDRNPGARLVVQDDGNVVIYRTNGTPAWATNTSV</sequence>
<dbReference type="PROSITE" id="PS00498">
    <property type="entry name" value="TYROSINASE_2"/>
    <property type="match status" value="1"/>
</dbReference>
<dbReference type="InterPro" id="IPR036426">
    <property type="entry name" value="Bulb-type_lectin_dom_sf"/>
</dbReference>
<dbReference type="SUPFAM" id="SSF48056">
    <property type="entry name" value="Di-copper centre-containing domain"/>
    <property type="match status" value="1"/>
</dbReference>
<dbReference type="AlphaFoldDB" id="A0A917F9X2"/>
<organism evidence="6 7">
    <name type="scientific">Ornithinimicrobium tianjinense</name>
    <dbReference type="NCBI Taxonomy" id="1195761"/>
    <lineage>
        <taxon>Bacteria</taxon>
        <taxon>Bacillati</taxon>
        <taxon>Actinomycetota</taxon>
        <taxon>Actinomycetes</taxon>
        <taxon>Micrococcales</taxon>
        <taxon>Ornithinimicrobiaceae</taxon>
        <taxon>Ornithinimicrobium</taxon>
    </lineage>
</organism>
<dbReference type="InterPro" id="IPR008922">
    <property type="entry name" value="Di-copper_centre_dom_sf"/>
</dbReference>
<dbReference type="SMART" id="SM00108">
    <property type="entry name" value="B_lectin"/>
    <property type="match status" value="3"/>
</dbReference>
<comment type="cofactor">
    <cofactor evidence="1">
        <name>Cu(2+)</name>
        <dbReference type="ChEBI" id="CHEBI:29036"/>
    </cofactor>
</comment>
<feature type="domain" description="Bulb-type lectin" evidence="5">
    <location>
        <begin position="471"/>
        <end position="579"/>
    </location>
</feature>
<dbReference type="GO" id="GO:0016491">
    <property type="term" value="F:oxidoreductase activity"/>
    <property type="evidence" value="ECO:0007669"/>
    <property type="project" value="InterPro"/>
</dbReference>
<dbReference type="EMBL" id="BMEM01000005">
    <property type="protein sequence ID" value="GGF58566.1"/>
    <property type="molecule type" value="Genomic_DNA"/>
</dbReference>
<feature type="domain" description="Bulb-type lectin" evidence="5">
    <location>
        <begin position="235"/>
        <end position="343"/>
    </location>
</feature>
<protein>
    <recommendedName>
        <fullName evidence="5">Bulb-type lectin domain-containing protein</fullName>
    </recommendedName>
</protein>
<dbReference type="InterPro" id="IPR001480">
    <property type="entry name" value="Bulb-type_lectin_dom"/>
</dbReference>
<dbReference type="GO" id="GO:0046872">
    <property type="term" value="F:metal ion binding"/>
    <property type="evidence" value="ECO:0007669"/>
    <property type="project" value="UniProtKB-KW"/>
</dbReference>
<dbReference type="PROSITE" id="PS00497">
    <property type="entry name" value="TYROSINASE_1"/>
    <property type="match status" value="1"/>
</dbReference>
<dbReference type="Gene3D" id="2.90.10.10">
    <property type="entry name" value="Bulb-type lectin domain"/>
    <property type="match status" value="6"/>
</dbReference>
<evidence type="ECO:0000256" key="1">
    <source>
        <dbReference type="ARBA" id="ARBA00001973"/>
    </source>
</evidence>
<evidence type="ECO:0000259" key="5">
    <source>
        <dbReference type="PROSITE" id="PS50927"/>
    </source>
</evidence>
<dbReference type="PROSITE" id="PS50927">
    <property type="entry name" value="BULB_LECTIN"/>
    <property type="match status" value="3"/>
</dbReference>
<dbReference type="Gene3D" id="1.10.1280.10">
    <property type="entry name" value="Di-copper center containing domain from catechol oxidase"/>
    <property type="match status" value="2"/>
</dbReference>
<reference evidence="6" key="2">
    <citation type="submission" date="2020-09" db="EMBL/GenBank/DDBJ databases">
        <authorList>
            <person name="Sun Q."/>
            <person name="Zhou Y."/>
        </authorList>
    </citation>
    <scope>NUCLEOTIDE SEQUENCE</scope>
    <source>
        <strain evidence="6">CGMCC 1.12160</strain>
    </source>
</reference>
<reference evidence="6" key="1">
    <citation type="journal article" date="2014" name="Int. J. Syst. Evol. Microbiol.">
        <title>Complete genome sequence of Corynebacterium casei LMG S-19264T (=DSM 44701T), isolated from a smear-ripened cheese.</title>
        <authorList>
            <consortium name="US DOE Joint Genome Institute (JGI-PGF)"/>
            <person name="Walter F."/>
            <person name="Albersmeier A."/>
            <person name="Kalinowski J."/>
            <person name="Ruckert C."/>
        </authorList>
    </citation>
    <scope>NUCLEOTIDE SEQUENCE</scope>
    <source>
        <strain evidence="6">CGMCC 1.12160</strain>
    </source>
</reference>
<dbReference type="PANTHER" id="PTHR11474:SF126">
    <property type="entry name" value="TYROSINASE-LIKE PROTEIN TYR-1-RELATED"/>
    <property type="match status" value="1"/>
</dbReference>
<dbReference type="PANTHER" id="PTHR11474">
    <property type="entry name" value="TYROSINASE FAMILY MEMBER"/>
    <property type="match status" value="1"/>
</dbReference>
<dbReference type="InterPro" id="IPR050316">
    <property type="entry name" value="Tyrosinase/Hemocyanin"/>
</dbReference>
<keyword evidence="3" id="KW-0479">Metal-binding</keyword>
<name>A0A917F9X2_9MICO</name>
<keyword evidence="7" id="KW-1185">Reference proteome</keyword>
<comment type="caution">
    <text evidence="6">The sequence shown here is derived from an EMBL/GenBank/DDBJ whole genome shotgun (WGS) entry which is preliminary data.</text>
</comment>
<proteinExistence type="inferred from homology"/>
<evidence type="ECO:0000256" key="3">
    <source>
        <dbReference type="ARBA" id="ARBA00022723"/>
    </source>
</evidence>
<comment type="similarity">
    <text evidence="2">Belongs to the tyrosinase family.</text>
</comment>
<accession>A0A917F9X2</accession>